<keyword evidence="3" id="KW-1185">Reference proteome</keyword>
<dbReference type="Proteomes" id="UP001221757">
    <property type="component" value="Unassembled WGS sequence"/>
</dbReference>
<feature type="compositionally biased region" description="Acidic residues" evidence="1">
    <location>
        <begin position="7"/>
        <end position="17"/>
    </location>
</feature>
<comment type="caution">
    <text evidence="2">The sequence shown here is derived from an EMBL/GenBank/DDBJ whole genome shotgun (WGS) entry which is preliminary data.</text>
</comment>
<reference evidence="2" key="1">
    <citation type="submission" date="2023-03" db="EMBL/GenBank/DDBJ databases">
        <title>Massive genome expansion in bonnet fungi (Mycena s.s.) driven by repeated elements and novel gene families across ecological guilds.</title>
        <authorList>
            <consortium name="Lawrence Berkeley National Laboratory"/>
            <person name="Harder C.B."/>
            <person name="Miyauchi S."/>
            <person name="Viragh M."/>
            <person name="Kuo A."/>
            <person name="Thoen E."/>
            <person name="Andreopoulos B."/>
            <person name="Lu D."/>
            <person name="Skrede I."/>
            <person name="Drula E."/>
            <person name="Henrissat B."/>
            <person name="Morin E."/>
            <person name="Kohler A."/>
            <person name="Barry K."/>
            <person name="LaButti K."/>
            <person name="Morin E."/>
            <person name="Salamov A."/>
            <person name="Lipzen A."/>
            <person name="Mereny Z."/>
            <person name="Hegedus B."/>
            <person name="Baldrian P."/>
            <person name="Stursova M."/>
            <person name="Weitz H."/>
            <person name="Taylor A."/>
            <person name="Grigoriev I.V."/>
            <person name="Nagy L.G."/>
            <person name="Martin F."/>
            <person name="Kauserud H."/>
        </authorList>
    </citation>
    <scope>NUCLEOTIDE SEQUENCE</scope>
    <source>
        <strain evidence="2">CBHHK067</strain>
    </source>
</reference>
<sequence>MPPLRDAEEDDLEDESDPTGIPSWFEDQYLMRQKACLKIVNDNGTQYKGYNPEGRCIGDTLGVAVARLLEFSQPYPGDERLCLTSEKLNYRRFRVEQCSAESYIVRDGYFGEDVVLPTEYLCAPQFALAG</sequence>
<gene>
    <name evidence="2" type="ORF">B0H17DRAFT_1152282</name>
</gene>
<name>A0AAD7BEZ2_MYCRO</name>
<evidence type="ECO:0000313" key="2">
    <source>
        <dbReference type="EMBL" id="KAJ7618947.1"/>
    </source>
</evidence>
<dbReference type="AlphaFoldDB" id="A0AAD7BEZ2"/>
<feature type="region of interest" description="Disordered" evidence="1">
    <location>
        <begin position="1"/>
        <end position="21"/>
    </location>
</feature>
<accession>A0AAD7BEZ2</accession>
<evidence type="ECO:0000256" key="1">
    <source>
        <dbReference type="SAM" id="MobiDB-lite"/>
    </source>
</evidence>
<evidence type="ECO:0000313" key="3">
    <source>
        <dbReference type="Proteomes" id="UP001221757"/>
    </source>
</evidence>
<protein>
    <submittedName>
        <fullName evidence="2">Uncharacterized protein</fullName>
    </submittedName>
</protein>
<dbReference type="EMBL" id="JARKIE010000743">
    <property type="protein sequence ID" value="KAJ7618947.1"/>
    <property type="molecule type" value="Genomic_DNA"/>
</dbReference>
<organism evidence="2 3">
    <name type="scientific">Mycena rosella</name>
    <name type="common">Pink bonnet</name>
    <name type="synonym">Agaricus rosellus</name>
    <dbReference type="NCBI Taxonomy" id="1033263"/>
    <lineage>
        <taxon>Eukaryota</taxon>
        <taxon>Fungi</taxon>
        <taxon>Dikarya</taxon>
        <taxon>Basidiomycota</taxon>
        <taxon>Agaricomycotina</taxon>
        <taxon>Agaricomycetes</taxon>
        <taxon>Agaricomycetidae</taxon>
        <taxon>Agaricales</taxon>
        <taxon>Marasmiineae</taxon>
        <taxon>Mycenaceae</taxon>
        <taxon>Mycena</taxon>
    </lineage>
</organism>
<proteinExistence type="predicted"/>